<dbReference type="PANTHER" id="PTHR12150:SF13">
    <property type="entry name" value="METHYLTRANSFERASE C9ORF114-RELATED"/>
    <property type="match status" value="1"/>
</dbReference>
<keyword evidence="3" id="KW-1185">Reference proteome</keyword>
<dbReference type="InterPro" id="IPR012340">
    <property type="entry name" value="NA-bd_OB-fold"/>
</dbReference>
<evidence type="ECO:0000313" key="3">
    <source>
        <dbReference type="Proteomes" id="UP000265703"/>
    </source>
</evidence>
<dbReference type="PANTHER" id="PTHR12150">
    <property type="entry name" value="CLASS IV SAM-BINDING METHYLTRANSFERASE-RELATED"/>
    <property type="match status" value="1"/>
</dbReference>
<organism evidence="2 3">
    <name type="scientific">Glomus cerebriforme</name>
    <dbReference type="NCBI Taxonomy" id="658196"/>
    <lineage>
        <taxon>Eukaryota</taxon>
        <taxon>Fungi</taxon>
        <taxon>Fungi incertae sedis</taxon>
        <taxon>Mucoromycota</taxon>
        <taxon>Glomeromycotina</taxon>
        <taxon>Glomeromycetes</taxon>
        <taxon>Glomerales</taxon>
        <taxon>Glomeraceae</taxon>
        <taxon>Glomus</taxon>
    </lineage>
</organism>
<evidence type="ECO:0000313" key="2">
    <source>
        <dbReference type="EMBL" id="RIA83206.1"/>
    </source>
</evidence>
<dbReference type="Gene3D" id="2.40.50.140">
    <property type="entry name" value="Nucleic acid-binding proteins"/>
    <property type="match status" value="1"/>
</dbReference>
<proteinExistence type="inferred from homology"/>
<sequence length="370" mass="41897">MNEQKNRKKLKTISGFNKALVKPKNLNKRSQNIEHIQQKKITSRSNTKKLYTVSVALPGSIIDNAQSIELKTYLAGQLARSFAVFNVDEIVIFNELGIRKNSETFTTQIDSHTKNKREEGISSDPNVFLARILQYLETPQYLRKELFPVHQDLTYAGLLNPLDCPHHVRKEEKSPFREGVIIDKKPKSGETSLVNAGLSKYVIIDKSIKPGVRVTLDMGNYEISKNDHQYIEAKVISPKVPKQHGLYWGYNIRIADSISKVFTECSYPGGYDVAIGTSERGKVVDDVIDDLPEFNHLLVVFGGLGGIEAAIDVDEDLKCSGEEADALFDLWINTCPDQGSRTIRTEVSLFKKFFIISYRMVIPYFFRKLC</sequence>
<keyword evidence="2" id="KW-0808">Transferase</keyword>
<reference evidence="2 3" key="1">
    <citation type="submission" date="2018-06" db="EMBL/GenBank/DDBJ databases">
        <title>Comparative genomics reveals the genomic features of Rhizophagus irregularis, R. cerebriforme, R. diaphanum and Gigaspora rosea, and their symbiotic lifestyle signature.</title>
        <authorList>
            <person name="Morin E."/>
            <person name="San Clemente H."/>
            <person name="Chen E.C.H."/>
            <person name="De La Providencia I."/>
            <person name="Hainaut M."/>
            <person name="Kuo A."/>
            <person name="Kohler A."/>
            <person name="Murat C."/>
            <person name="Tang N."/>
            <person name="Roy S."/>
            <person name="Loubradou J."/>
            <person name="Henrissat B."/>
            <person name="Grigoriev I.V."/>
            <person name="Corradi N."/>
            <person name="Roux C."/>
            <person name="Martin F.M."/>
        </authorList>
    </citation>
    <scope>NUCLEOTIDE SEQUENCE [LARGE SCALE GENOMIC DNA]</scope>
    <source>
        <strain evidence="2 3">DAOM 227022</strain>
    </source>
</reference>
<name>A0A397SEQ3_9GLOM</name>
<comment type="caution">
    <text evidence="2">The sequence shown here is derived from an EMBL/GenBank/DDBJ whole genome shotgun (WGS) entry which is preliminary data.</text>
</comment>
<dbReference type="AlphaFoldDB" id="A0A397SEQ3"/>
<dbReference type="STRING" id="658196.A0A397SEQ3"/>
<dbReference type="Proteomes" id="UP000265703">
    <property type="component" value="Unassembled WGS sequence"/>
</dbReference>
<dbReference type="Gene3D" id="3.40.1280.10">
    <property type="match status" value="1"/>
</dbReference>
<dbReference type="CDD" id="cd18086">
    <property type="entry name" value="HsC9orf114-like"/>
    <property type="match status" value="1"/>
</dbReference>
<dbReference type="Pfam" id="PF02598">
    <property type="entry name" value="Methyltrn_RNA_3"/>
    <property type="match status" value="1"/>
</dbReference>
<dbReference type="SUPFAM" id="SSF75217">
    <property type="entry name" value="alpha/beta knot"/>
    <property type="match status" value="1"/>
</dbReference>
<gene>
    <name evidence="2" type="ORF">C1645_786864</name>
</gene>
<dbReference type="InterPro" id="IPR029026">
    <property type="entry name" value="tRNA_m1G_MTases_N"/>
</dbReference>
<dbReference type="SUPFAM" id="SSF50249">
    <property type="entry name" value="Nucleic acid-binding proteins"/>
    <property type="match status" value="1"/>
</dbReference>
<accession>A0A397SEQ3</accession>
<dbReference type="InterPro" id="IPR029028">
    <property type="entry name" value="Alpha/beta_knot_MTases"/>
</dbReference>
<keyword evidence="2" id="KW-0489">Methyltransferase</keyword>
<dbReference type="OrthoDB" id="361029at2759"/>
<dbReference type="GO" id="GO:0008168">
    <property type="term" value="F:methyltransferase activity"/>
    <property type="evidence" value="ECO:0007669"/>
    <property type="project" value="UniProtKB-KW"/>
</dbReference>
<evidence type="ECO:0000256" key="1">
    <source>
        <dbReference type="ARBA" id="ARBA00009841"/>
    </source>
</evidence>
<dbReference type="EMBL" id="QKYT01000590">
    <property type="protein sequence ID" value="RIA83206.1"/>
    <property type="molecule type" value="Genomic_DNA"/>
</dbReference>
<protein>
    <submittedName>
        <fullName evidence="2">Putative RNA methyltransferase</fullName>
    </submittedName>
</protein>
<dbReference type="InterPro" id="IPR003750">
    <property type="entry name" value="Put_MeTrfase-C9orf114-like"/>
</dbReference>
<dbReference type="GO" id="GO:0032259">
    <property type="term" value="P:methylation"/>
    <property type="evidence" value="ECO:0007669"/>
    <property type="project" value="UniProtKB-KW"/>
</dbReference>
<comment type="similarity">
    <text evidence="1">Belongs to the class IV-like SAM-binding methyltransferase superfamily.</text>
</comment>